<name>A0A9P6RYD1_9FUNG</name>
<dbReference type="OrthoDB" id="17366at2759"/>
<evidence type="ECO:0000256" key="2">
    <source>
        <dbReference type="ARBA" id="ARBA00004687"/>
    </source>
</evidence>
<feature type="transmembrane region" description="Helical" evidence="8">
    <location>
        <begin position="124"/>
        <end position="143"/>
    </location>
</feature>
<evidence type="ECO:0000256" key="4">
    <source>
        <dbReference type="ARBA" id="ARBA00022692"/>
    </source>
</evidence>
<protein>
    <recommendedName>
        <fullName evidence="11">Phosphatidylinositol-glycan biosynthesis class F protein</fullName>
    </recommendedName>
</protein>
<sequence>MVNLTASYSTLTWIPAWLDKGTNTTKGTEATLPSLSWTLVTLFIFQTVVGLVQAHLLSSSTATAAAISTTGAMKSTATSRSAQSPSLLNVINTSIAIGAVGTLICHIFAVLFGAGTVHQAKETSQLACYLSLLTFYPASFVLGTDLKSWLRVFIHNSPETYTEAAHYCQGMMAIFGAWLGSIVIPLDWDRSWQAWPVPCILGAFLFYCVGTVVGFVVSLVMRQRKAREEFGIKANTKKGEKAAIDS</sequence>
<comment type="subcellular location">
    <subcellularLocation>
        <location evidence="1">Endoplasmic reticulum membrane</location>
        <topology evidence="1">Multi-pass membrane protein</topology>
    </subcellularLocation>
</comment>
<evidence type="ECO:0000256" key="1">
    <source>
        <dbReference type="ARBA" id="ARBA00004477"/>
    </source>
</evidence>
<reference evidence="9" key="1">
    <citation type="journal article" date="2020" name="Fungal Divers.">
        <title>Resolving the Mortierellaceae phylogeny through synthesis of multi-gene phylogenetics and phylogenomics.</title>
        <authorList>
            <person name="Vandepol N."/>
            <person name="Liber J."/>
            <person name="Desiro A."/>
            <person name="Na H."/>
            <person name="Kennedy M."/>
            <person name="Barry K."/>
            <person name="Grigoriev I.V."/>
            <person name="Miller A.N."/>
            <person name="O'Donnell K."/>
            <person name="Stajich J.E."/>
            <person name="Bonito G."/>
        </authorList>
    </citation>
    <scope>NUCLEOTIDE SEQUENCE</scope>
    <source>
        <strain evidence="9">REB-010B</strain>
    </source>
</reference>
<keyword evidence="6 8" id="KW-1133">Transmembrane helix</keyword>
<evidence type="ECO:0008006" key="11">
    <source>
        <dbReference type="Google" id="ProtNLM"/>
    </source>
</evidence>
<evidence type="ECO:0000256" key="8">
    <source>
        <dbReference type="SAM" id="Phobius"/>
    </source>
</evidence>
<feature type="transmembrane region" description="Helical" evidence="8">
    <location>
        <begin position="43"/>
        <end position="67"/>
    </location>
</feature>
<dbReference type="AlphaFoldDB" id="A0A9P6RYD1"/>
<keyword evidence="3" id="KW-0337">GPI-anchor biosynthesis</keyword>
<keyword evidence="5" id="KW-0256">Endoplasmic reticulum</keyword>
<evidence type="ECO:0000256" key="3">
    <source>
        <dbReference type="ARBA" id="ARBA00022502"/>
    </source>
</evidence>
<evidence type="ECO:0000256" key="5">
    <source>
        <dbReference type="ARBA" id="ARBA00022824"/>
    </source>
</evidence>
<dbReference type="InterPro" id="IPR009580">
    <property type="entry name" value="GPI_biosynthesis_protein_Pig-F"/>
</dbReference>
<evidence type="ECO:0000256" key="6">
    <source>
        <dbReference type="ARBA" id="ARBA00022989"/>
    </source>
</evidence>
<dbReference type="GO" id="GO:0005789">
    <property type="term" value="C:endoplasmic reticulum membrane"/>
    <property type="evidence" value="ECO:0007669"/>
    <property type="project" value="UniProtKB-SubCell"/>
</dbReference>
<comment type="pathway">
    <text evidence="2">Glycolipid biosynthesis; glycosylphosphatidylinositol-anchor biosynthesis.</text>
</comment>
<dbReference type="GO" id="GO:0006506">
    <property type="term" value="P:GPI anchor biosynthetic process"/>
    <property type="evidence" value="ECO:0007669"/>
    <property type="project" value="UniProtKB-KW"/>
</dbReference>
<evidence type="ECO:0000313" key="9">
    <source>
        <dbReference type="EMBL" id="KAG0329607.1"/>
    </source>
</evidence>
<proteinExistence type="predicted"/>
<accession>A0A9P6RYD1</accession>
<evidence type="ECO:0000313" key="10">
    <source>
        <dbReference type="Proteomes" id="UP000738325"/>
    </source>
</evidence>
<evidence type="ECO:0000256" key="7">
    <source>
        <dbReference type="ARBA" id="ARBA00023136"/>
    </source>
</evidence>
<feature type="transmembrane region" description="Helical" evidence="8">
    <location>
        <begin position="87"/>
        <end position="112"/>
    </location>
</feature>
<feature type="transmembrane region" description="Helical" evidence="8">
    <location>
        <begin position="164"/>
        <end position="183"/>
    </location>
</feature>
<feature type="transmembrane region" description="Helical" evidence="8">
    <location>
        <begin position="195"/>
        <end position="220"/>
    </location>
</feature>
<keyword evidence="4 8" id="KW-0812">Transmembrane</keyword>
<dbReference type="Pfam" id="PF06699">
    <property type="entry name" value="PIG-F"/>
    <property type="match status" value="1"/>
</dbReference>
<dbReference type="EMBL" id="JAAAIP010000013">
    <property type="protein sequence ID" value="KAG0329607.1"/>
    <property type="molecule type" value="Genomic_DNA"/>
</dbReference>
<organism evidence="9 10">
    <name type="scientific">Dissophora globulifera</name>
    <dbReference type="NCBI Taxonomy" id="979702"/>
    <lineage>
        <taxon>Eukaryota</taxon>
        <taxon>Fungi</taxon>
        <taxon>Fungi incertae sedis</taxon>
        <taxon>Mucoromycota</taxon>
        <taxon>Mortierellomycotina</taxon>
        <taxon>Mortierellomycetes</taxon>
        <taxon>Mortierellales</taxon>
        <taxon>Mortierellaceae</taxon>
        <taxon>Dissophora</taxon>
    </lineage>
</organism>
<comment type="caution">
    <text evidence="9">The sequence shown here is derived from an EMBL/GenBank/DDBJ whole genome shotgun (WGS) entry which is preliminary data.</text>
</comment>
<dbReference type="Proteomes" id="UP000738325">
    <property type="component" value="Unassembled WGS sequence"/>
</dbReference>
<keyword evidence="7 8" id="KW-0472">Membrane</keyword>
<gene>
    <name evidence="9" type="ORF">BGZ99_001214</name>
</gene>
<keyword evidence="10" id="KW-1185">Reference proteome</keyword>